<dbReference type="EnsemblMetazoa" id="PPA45717.1">
    <property type="protein sequence ID" value="PPA45717.1"/>
    <property type="gene ID" value="WBGene00284086"/>
</dbReference>
<name>A0A2A6CQJ6_PRIPA</name>
<dbReference type="Proteomes" id="UP000005239">
    <property type="component" value="Unassembled WGS sequence"/>
</dbReference>
<sequence length="70" mass="7994">MTKQIQSQYNTHLIMSIEIIIVNIVTTVVYAIAGRSLGKMTRRTVFAPQLINTTIRKHMLLSFGFRKNKG</sequence>
<organism evidence="1 2">
    <name type="scientific">Pristionchus pacificus</name>
    <name type="common">Parasitic nematode worm</name>
    <dbReference type="NCBI Taxonomy" id="54126"/>
    <lineage>
        <taxon>Eukaryota</taxon>
        <taxon>Metazoa</taxon>
        <taxon>Ecdysozoa</taxon>
        <taxon>Nematoda</taxon>
        <taxon>Chromadorea</taxon>
        <taxon>Rhabditida</taxon>
        <taxon>Rhabditina</taxon>
        <taxon>Diplogasteromorpha</taxon>
        <taxon>Diplogasteroidea</taxon>
        <taxon>Neodiplogasteridae</taxon>
        <taxon>Pristionchus</taxon>
    </lineage>
</organism>
<evidence type="ECO:0000313" key="2">
    <source>
        <dbReference type="Proteomes" id="UP000005239"/>
    </source>
</evidence>
<keyword evidence="2" id="KW-1185">Reference proteome</keyword>
<accession>A0A8R1Z4Z0</accession>
<reference evidence="2" key="1">
    <citation type="journal article" date="2008" name="Nat. Genet.">
        <title>The Pristionchus pacificus genome provides a unique perspective on nematode lifestyle and parasitism.</title>
        <authorList>
            <person name="Dieterich C."/>
            <person name="Clifton S.W."/>
            <person name="Schuster L.N."/>
            <person name="Chinwalla A."/>
            <person name="Delehaunty K."/>
            <person name="Dinkelacker I."/>
            <person name="Fulton L."/>
            <person name="Fulton R."/>
            <person name="Godfrey J."/>
            <person name="Minx P."/>
            <person name="Mitreva M."/>
            <person name="Roeseler W."/>
            <person name="Tian H."/>
            <person name="Witte H."/>
            <person name="Yang S.P."/>
            <person name="Wilson R.K."/>
            <person name="Sommer R.J."/>
        </authorList>
    </citation>
    <scope>NUCLEOTIDE SEQUENCE [LARGE SCALE GENOMIC DNA]</scope>
    <source>
        <strain evidence="2">PS312</strain>
    </source>
</reference>
<accession>A0A2A6CQJ6</accession>
<reference evidence="1" key="2">
    <citation type="submission" date="2022-06" db="UniProtKB">
        <authorList>
            <consortium name="EnsemblMetazoa"/>
        </authorList>
    </citation>
    <scope>IDENTIFICATION</scope>
    <source>
        <strain evidence="1">PS312</strain>
    </source>
</reference>
<evidence type="ECO:0000313" key="1">
    <source>
        <dbReference type="EnsemblMetazoa" id="PPA45717.1"/>
    </source>
</evidence>
<dbReference type="AlphaFoldDB" id="A0A2A6CQJ6"/>
<protein>
    <submittedName>
        <fullName evidence="1">Uncharacterized protein</fullName>
    </submittedName>
</protein>
<proteinExistence type="predicted"/>
<gene>
    <name evidence="1" type="primary">WBGene00284086</name>
</gene>